<dbReference type="AlphaFoldDB" id="A0A6P5XPB2"/>
<keyword evidence="5" id="KW-0067">ATP-binding</keyword>
<dbReference type="RefSeq" id="XP_022729995.1">
    <property type="nucleotide sequence ID" value="XM_022874260.1"/>
</dbReference>
<keyword evidence="6" id="KW-0812">Transmembrane</keyword>
<evidence type="ECO:0000313" key="8">
    <source>
        <dbReference type="Proteomes" id="UP000515121"/>
    </source>
</evidence>
<dbReference type="Proteomes" id="UP000515121">
    <property type="component" value="Unplaced"/>
</dbReference>
<protein>
    <submittedName>
        <fullName evidence="9">G-type lectin S-receptor-like serine/threonine-protein kinase At1g11410</fullName>
    </submittedName>
</protein>
<keyword evidence="2" id="KW-0808">Transferase</keyword>
<name>A0A6P5XPB2_DURZI</name>
<sequence>MVQWALSQSNHSFKITVMALNLCIILLMWSIFAKLDRFGSILMMWKPLKLRFLMPRRGGYSVTMPFNSPMTIIGCFLKLKNAIDLGLSMFTAYGIGTSHRAKHQLLVIVMVTIAAAILLMWTIICYLQTKIFKSQGVLGTVKKSSSSIINKISAEGEHDNGAPHLQVFSFTSIKAATNNFSDENKLGEGGYGPVYKGKLPKGQEIAVKRLSKLLIKGLRNSKMRSHLRHSFNM</sequence>
<keyword evidence="3" id="KW-0547">Nucleotide-binding</keyword>
<proteinExistence type="predicted"/>
<keyword evidence="6" id="KW-1133">Transmembrane helix</keyword>
<reference evidence="9" key="1">
    <citation type="submission" date="2025-08" db="UniProtKB">
        <authorList>
            <consortium name="RefSeq"/>
        </authorList>
    </citation>
    <scope>IDENTIFICATION</scope>
    <source>
        <tissue evidence="9">Fruit stalk</tissue>
    </source>
</reference>
<accession>A0A6P5XPB2</accession>
<evidence type="ECO:0000256" key="1">
    <source>
        <dbReference type="ARBA" id="ARBA00022527"/>
    </source>
</evidence>
<keyword evidence="8" id="KW-1185">Reference proteome</keyword>
<evidence type="ECO:0000256" key="5">
    <source>
        <dbReference type="ARBA" id="ARBA00022840"/>
    </source>
</evidence>
<dbReference type="GO" id="GO:0005524">
    <property type="term" value="F:ATP binding"/>
    <property type="evidence" value="ECO:0007669"/>
    <property type="project" value="UniProtKB-KW"/>
</dbReference>
<gene>
    <name evidence="9" type="primary">LOC111285040</name>
</gene>
<dbReference type="PANTHER" id="PTHR27002">
    <property type="entry name" value="RECEPTOR-LIKE SERINE/THREONINE-PROTEIN KINASE SD1-8"/>
    <property type="match status" value="1"/>
</dbReference>
<dbReference type="InterPro" id="IPR000719">
    <property type="entry name" value="Prot_kinase_dom"/>
</dbReference>
<dbReference type="Gene3D" id="3.30.200.20">
    <property type="entry name" value="Phosphorylase Kinase, domain 1"/>
    <property type="match status" value="1"/>
</dbReference>
<dbReference type="GO" id="GO:0005886">
    <property type="term" value="C:plasma membrane"/>
    <property type="evidence" value="ECO:0007669"/>
    <property type="project" value="TreeGrafter"/>
</dbReference>
<evidence type="ECO:0000313" key="9">
    <source>
        <dbReference type="RefSeq" id="XP_022729995.1"/>
    </source>
</evidence>
<dbReference type="GeneID" id="111285040"/>
<organism evidence="8 9">
    <name type="scientific">Durio zibethinus</name>
    <name type="common">Durian</name>
    <dbReference type="NCBI Taxonomy" id="66656"/>
    <lineage>
        <taxon>Eukaryota</taxon>
        <taxon>Viridiplantae</taxon>
        <taxon>Streptophyta</taxon>
        <taxon>Embryophyta</taxon>
        <taxon>Tracheophyta</taxon>
        <taxon>Spermatophyta</taxon>
        <taxon>Magnoliopsida</taxon>
        <taxon>eudicotyledons</taxon>
        <taxon>Gunneridae</taxon>
        <taxon>Pentapetalae</taxon>
        <taxon>rosids</taxon>
        <taxon>malvids</taxon>
        <taxon>Malvales</taxon>
        <taxon>Malvaceae</taxon>
        <taxon>Helicteroideae</taxon>
        <taxon>Durio</taxon>
    </lineage>
</organism>
<evidence type="ECO:0000256" key="6">
    <source>
        <dbReference type="SAM" id="Phobius"/>
    </source>
</evidence>
<feature type="domain" description="Protein kinase" evidence="7">
    <location>
        <begin position="180"/>
        <end position="233"/>
    </location>
</feature>
<keyword evidence="4" id="KW-0418">Kinase</keyword>
<evidence type="ECO:0000259" key="7">
    <source>
        <dbReference type="PROSITE" id="PS50011"/>
    </source>
</evidence>
<keyword evidence="1" id="KW-0723">Serine/threonine-protein kinase</keyword>
<dbReference type="GO" id="GO:0004674">
    <property type="term" value="F:protein serine/threonine kinase activity"/>
    <property type="evidence" value="ECO:0007669"/>
    <property type="project" value="UniProtKB-KW"/>
</dbReference>
<evidence type="ECO:0000256" key="3">
    <source>
        <dbReference type="ARBA" id="ARBA00022741"/>
    </source>
</evidence>
<dbReference type="PANTHER" id="PTHR27002:SF1117">
    <property type="entry name" value="CYSTEINE-RICH RECEPTOR-LIKE PROTEIN KINASE 19"/>
    <property type="match status" value="1"/>
</dbReference>
<dbReference type="OrthoDB" id="1002445at2759"/>
<dbReference type="KEGG" id="dzi:111285040"/>
<evidence type="ECO:0000256" key="4">
    <source>
        <dbReference type="ARBA" id="ARBA00022777"/>
    </source>
</evidence>
<dbReference type="InterPro" id="IPR011009">
    <property type="entry name" value="Kinase-like_dom_sf"/>
</dbReference>
<feature type="transmembrane region" description="Helical" evidence="6">
    <location>
        <begin position="12"/>
        <end position="33"/>
    </location>
</feature>
<evidence type="ECO:0000256" key="2">
    <source>
        <dbReference type="ARBA" id="ARBA00022679"/>
    </source>
</evidence>
<feature type="transmembrane region" description="Helical" evidence="6">
    <location>
        <begin position="105"/>
        <end position="124"/>
    </location>
</feature>
<keyword evidence="6" id="KW-0472">Membrane</keyword>
<dbReference type="PROSITE" id="PS50011">
    <property type="entry name" value="PROTEIN_KINASE_DOM"/>
    <property type="match status" value="1"/>
</dbReference>
<dbReference type="SUPFAM" id="SSF56112">
    <property type="entry name" value="Protein kinase-like (PK-like)"/>
    <property type="match status" value="1"/>
</dbReference>